<evidence type="ECO:0000256" key="1">
    <source>
        <dbReference type="ARBA" id="ARBA00009437"/>
    </source>
</evidence>
<dbReference type="InterPro" id="IPR036390">
    <property type="entry name" value="WH_DNA-bd_sf"/>
</dbReference>
<name>A0AAE3MWQ9_9HYPH</name>
<dbReference type="GO" id="GO:0003677">
    <property type="term" value="F:DNA binding"/>
    <property type="evidence" value="ECO:0007669"/>
    <property type="project" value="UniProtKB-KW"/>
</dbReference>
<evidence type="ECO:0000256" key="2">
    <source>
        <dbReference type="ARBA" id="ARBA00023015"/>
    </source>
</evidence>
<dbReference type="Pfam" id="PF03466">
    <property type="entry name" value="LysR_substrate"/>
    <property type="match status" value="1"/>
</dbReference>
<keyword evidence="2" id="KW-0805">Transcription regulation</keyword>
<dbReference type="EMBL" id="JANFPI010000001">
    <property type="protein sequence ID" value="MCX8995519.1"/>
    <property type="molecule type" value="Genomic_DNA"/>
</dbReference>
<dbReference type="Gene3D" id="3.40.190.10">
    <property type="entry name" value="Periplasmic binding protein-like II"/>
    <property type="match status" value="1"/>
</dbReference>
<dbReference type="PANTHER" id="PTHR30579:SF7">
    <property type="entry name" value="HTH-TYPE TRANSCRIPTIONAL REGULATOR LRHA-RELATED"/>
    <property type="match status" value="1"/>
</dbReference>
<keyword evidence="7" id="KW-1185">Reference proteome</keyword>
<evidence type="ECO:0000313" key="7">
    <source>
        <dbReference type="Proteomes" id="UP001208771"/>
    </source>
</evidence>
<sequence length="193" mass="20854">MSSIYEPTGHTDASPVVRQVLRSDAMRVVLAVAELGSVRSAANAVGLTPSAVSKQLRRMEEQLGRQLFVRSHKGLVPNAEGEALADFARRFLSLAGEVGDRFGRELVTGHVRLGITDDVGLARMPELMRRCAAVHPGLRIALKVAYSSELLESTRSRSFDLAILSDGGAGLPADAIRLQPEPLVWAVLYSHMV</sequence>
<reference evidence="6" key="1">
    <citation type="submission" date="2022-07" db="EMBL/GenBank/DDBJ databases">
        <title>Ectorhizobium quercum gen.nov., sp. nov.</title>
        <authorList>
            <person name="Ma T."/>
            <person name="Li Y."/>
        </authorList>
    </citation>
    <scope>NUCLEOTIDE SEQUENCE</scope>
    <source>
        <strain evidence="6">BDR2-2</strain>
    </source>
</reference>
<dbReference type="PRINTS" id="PR00039">
    <property type="entry name" value="HTHLYSR"/>
</dbReference>
<dbReference type="GO" id="GO:0003700">
    <property type="term" value="F:DNA-binding transcription factor activity"/>
    <property type="evidence" value="ECO:0007669"/>
    <property type="project" value="InterPro"/>
</dbReference>
<evidence type="ECO:0000313" key="6">
    <source>
        <dbReference type="EMBL" id="MCX8995519.1"/>
    </source>
</evidence>
<gene>
    <name evidence="6" type="ORF">NOF55_00170</name>
</gene>
<dbReference type="Proteomes" id="UP001208771">
    <property type="component" value="Unassembled WGS sequence"/>
</dbReference>
<protein>
    <submittedName>
        <fullName evidence="6">LysR family transcriptional regulator</fullName>
    </submittedName>
</protein>
<dbReference type="Gene3D" id="1.10.10.10">
    <property type="entry name" value="Winged helix-like DNA-binding domain superfamily/Winged helix DNA-binding domain"/>
    <property type="match status" value="1"/>
</dbReference>
<dbReference type="InterPro" id="IPR000847">
    <property type="entry name" value="LysR_HTH_N"/>
</dbReference>
<dbReference type="SUPFAM" id="SSF53850">
    <property type="entry name" value="Periplasmic binding protein-like II"/>
    <property type="match status" value="1"/>
</dbReference>
<proteinExistence type="inferred from homology"/>
<evidence type="ECO:0000256" key="4">
    <source>
        <dbReference type="ARBA" id="ARBA00023163"/>
    </source>
</evidence>
<evidence type="ECO:0000256" key="3">
    <source>
        <dbReference type="ARBA" id="ARBA00023125"/>
    </source>
</evidence>
<dbReference type="Pfam" id="PF00126">
    <property type="entry name" value="HTH_1"/>
    <property type="match status" value="1"/>
</dbReference>
<evidence type="ECO:0000259" key="5">
    <source>
        <dbReference type="PROSITE" id="PS50931"/>
    </source>
</evidence>
<dbReference type="AlphaFoldDB" id="A0AAE3MWQ9"/>
<keyword evidence="3" id="KW-0238">DNA-binding</keyword>
<dbReference type="PROSITE" id="PS50931">
    <property type="entry name" value="HTH_LYSR"/>
    <property type="match status" value="1"/>
</dbReference>
<comment type="similarity">
    <text evidence="1">Belongs to the LysR transcriptional regulatory family.</text>
</comment>
<dbReference type="SUPFAM" id="SSF46785">
    <property type="entry name" value="Winged helix' DNA-binding domain"/>
    <property type="match status" value="1"/>
</dbReference>
<accession>A0AAE3MWQ9</accession>
<dbReference type="InterPro" id="IPR005119">
    <property type="entry name" value="LysR_subst-bd"/>
</dbReference>
<dbReference type="InterPro" id="IPR036388">
    <property type="entry name" value="WH-like_DNA-bd_sf"/>
</dbReference>
<comment type="caution">
    <text evidence="6">The sequence shown here is derived from an EMBL/GenBank/DDBJ whole genome shotgun (WGS) entry which is preliminary data.</text>
</comment>
<keyword evidence="4" id="KW-0804">Transcription</keyword>
<organism evidence="6 7">
    <name type="scientific">Ectorhizobium quercum</name>
    <dbReference type="NCBI Taxonomy" id="2965071"/>
    <lineage>
        <taxon>Bacteria</taxon>
        <taxon>Pseudomonadati</taxon>
        <taxon>Pseudomonadota</taxon>
        <taxon>Alphaproteobacteria</taxon>
        <taxon>Hyphomicrobiales</taxon>
        <taxon>Rhizobiaceae</taxon>
        <taxon>Ectorhizobium</taxon>
    </lineage>
</organism>
<dbReference type="InterPro" id="IPR050176">
    <property type="entry name" value="LTTR"/>
</dbReference>
<dbReference type="PANTHER" id="PTHR30579">
    <property type="entry name" value="TRANSCRIPTIONAL REGULATOR"/>
    <property type="match status" value="1"/>
</dbReference>
<feature type="domain" description="HTH lysR-type" evidence="5">
    <location>
        <begin position="21"/>
        <end position="78"/>
    </location>
</feature>